<accession>A0ABX7M3I4</accession>
<evidence type="ECO:0000259" key="1">
    <source>
        <dbReference type="Pfam" id="PF14534"/>
    </source>
</evidence>
<dbReference type="Proteomes" id="UP000663570">
    <property type="component" value="Chromosome"/>
</dbReference>
<dbReference type="EMBL" id="CP071060">
    <property type="protein sequence ID" value="QSI76314.1"/>
    <property type="molecule type" value="Genomic_DNA"/>
</dbReference>
<feature type="domain" description="DUF4440" evidence="1">
    <location>
        <begin position="17"/>
        <end position="123"/>
    </location>
</feature>
<sequence length="134" mass="15422">MKHTFPEPAQQQVWETVVALNAAWTFGDPDAFSEYFHPRMVAITPVDRERRLGAERCIAGWKGFREATHIHRFDVTEPVVEVFGEAAVVSYYYDMSFDMNGQTINTGGRDLFFLVREAGRWWVVADQFSPYPPS</sequence>
<dbReference type="RefSeq" id="WP_206254026.1">
    <property type="nucleotide sequence ID" value="NZ_CP071060.1"/>
</dbReference>
<protein>
    <submittedName>
        <fullName evidence="2">Nuclear transport factor 2 family protein</fullName>
    </submittedName>
</protein>
<name>A0ABX7M3I4_9RHOO</name>
<keyword evidence="3" id="KW-1185">Reference proteome</keyword>
<evidence type="ECO:0000313" key="3">
    <source>
        <dbReference type="Proteomes" id="UP000663570"/>
    </source>
</evidence>
<dbReference type="Pfam" id="PF14534">
    <property type="entry name" value="DUF4440"/>
    <property type="match status" value="1"/>
</dbReference>
<dbReference type="SUPFAM" id="SSF54427">
    <property type="entry name" value="NTF2-like"/>
    <property type="match status" value="1"/>
</dbReference>
<dbReference type="InterPro" id="IPR032710">
    <property type="entry name" value="NTF2-like_dom_sf"/>
</dbReference>
<proteinExistence type="predicted"/>
<gene>
    <name evidence="2" type="ORF">JY500_17870</name>
</gene>
<dbReference type="InterPro" id="IPR027843">
    <property type="entry name" value="DUF4440"/>
</dbReference>
<dbReference type="Gene3D" id="3.10.450.50">
    <property type="match status" value="1"/>
</dbReference>
<organism evidence="2 3">
    <name type="scientific">Niveibacterium microcysteis</name>
    <dbReference type="NCBI Taxonomy" id="2811415"/>
    <lineage>
        <taxon>Bacteria</taxon>
        <taxon>Pseudomonadati</taxon>
        <taxon>Pseudomonadota</taxon>
        <taxon>Betaproteobacteria</taxon>
        <taxon>Rhodocyclales</taxon>
        <taxon>Rhodocyclaceae</taxon>
        <taxon>Niveibacterium</taxon>
    </lineage>
</organism>
<evidence type="ECO:0000313" key="2">
    <source>
        <dbReference type="EMBL" id="QSI76314.1"/>
    </source>
</evidence>
<reference evidence="2 3" key="1">
    <citation type="submission" date="2021-02" db="EMBL/GenBank/DDBJ databases">
        <title>Niveibacterium changnyeongensis HC41.</title>
        <authorList>
            <person name="Kang M."/>
        </authorList>
    </citation>
    <scope>NUCLEOTIDE SEQUENCE [LARGE SCALE GENOMIC DNA]</scope>
    <source>
        <strain evidence="2 3">HC41</strain>
    </source>
</reference>